<dbReference type="InterPro" id="IPR036397">
    <property type="entry name" value="RNaseH_sf"/>
</dbReference>
<protein>
    <recommendedName>
        <fullName evidence="3">Gag-pol polyprotein</fullName>
    </recommendedName>
</protein>
<dbReference type="Gene3D" id="3.30.420.10">
    <property type="entry name" value="Ribonuclease H-like superfamily/Ribonuclease H"/>
    <property type="match status" value="1"/>
</dbReference>
<evidence type="ECO:0000313" key="1">
    <source>
        <dbReference type="EMBL" id="WMV13442.1"/>
    </source>
</evidence>
<reference evidence="1" key="1">
    <citation type="submission" date="2023-08" db="EMBL/GenBank/DDBJ databases">
        <title>A de novo genome assembly of Solanum verrucosum Schlechtendal, a Mexican diploid species geographically isolated from the other diploid A-genome species in potato relatives.</title>
        <authorList>
            <person name="Hosaka K."/>
        </authorList>
    </citation>
    <scope>NUCLEOTIDE SEQUENCE</scope>
    <source>
        <tissue evidence="1">Young leaves</tissue>
    </source>
</reference>
<evidence type="ECO:0000313" key="2">
    <source>
        <dbReference type="Proteomes" id="UP001234989"/>
    </source>
</evidence>
<sequence length="161" mass="18978">MLRACVIDFKGNWDYHLPLIEFAYNNSYNLNIGMAAFEVLYGRRCRSPIELAQASREANYLVNQNVGIAVERIRDFTRMIPPKFHGFKVYEDPQKFIDEVYKIVGIMGLLMIEKSELAAYQLKGVTEVWFDKWKGDRVIDMGPLHWEKLKGFFLTIYFFFK</sequence>
<gene>
    <name evidence="1" type="ORF">MTR67_006827</name>
</gene>
<accession>A0AAF0PYZ7</accession>
<dbReference type="PANTHER" id="PTHR45835:SF91">
    <property type="entry name" value="RETROTRANSPOSON, TY3-GYPSY SUBCLASS-LIKE PROTEIN"/>
    <property type="match status" value="1"/>
</dbReference>
<proteinExistence type="predicted"/>
<keyword evidence="2" id="KW-1185">Reference proteome</keyword>
<dbReference type="AlphaFoldDB" id="A0AAF0PYZ7"/>
<dbReference type="Proteomes" id="UP001234989">
    <property type="component" value="Chromosome 2"/>
</dbReference>
<evidence type="ECO:0008006" key="3">
    <source>
        <dbReference type="Google" id="ProtNLM"/>
    </source>
</evidence>
<dbReference type="EMBL" id="CP133613">
    <property type="protein sequence ID" value="WMV13442.1"/>
    <property type="molecule type" value="Genomic_DNA"/>
</dbReference>
<name>A0AAF0PYZ7_SOLVR</name>
<dbReference type="GO" id="GO:0003676">
    <property type="term" value="F:nucleic acid binding"/>
    <property type="evidence" value="ECO:0007669"/>
    <property type="project" value="InterPro"/>
</dbReference>
<organism evidence="1 2">
    <name type="scientific">Solanum verrucosum</name>
    <dbReference type="NCBI Taxonomy" id="315347"/>
    <lineage>
        <taxon>Eukaryota</taxon>
        <taxon>Viridiplantae</taxon>
        <taxon>Streptophyta</taxon>
        <taxon>Embryophyta</taxon>
        <taxon>Tracheophyta</taxon>
        <taxon>Spermatophyta</taxon>
        <taxon>Magnoliopsida</taxon>
        <taxon>eudicotyledons</taxon>
        <taxon>Gunneridae</taxon>
        <taxon>Pentapetalae</taxon>
        <taxon>asterids</taxon>
        <taxon>lamiids</taxon>
        <taxon>Solanales</taxon>
        <taxon>Solanaceae</taxon>
        <taxon>Solanoideae</taxon>
        <taxon>Solaneae</taxon>
        <taxon>Solanum</taxon>
    </lineage>
</organism>
<dbReference type="PANTHER" id="PTHR45835">
    <property type="entry name" value="YALI0A06105P"/>
    <property type="match status" value="1"/>
</dbReference>